<proteinExistence type="inferred from homology"/>
<comment type="caution">
    <text evidence="14">The sequence shown here is derived from an EMBL/GenBank/DDBJ whole genome shotgun (WGS) entry which is preliminary data.</text>
</comment>
<dbReference type="GO" id="GO:0005524">
    <property type="term" value="F:ATP binding"/>
    <property type="evidence" value="ECO:0007669"/>
    <property type="project" value="UniProtKB-KW"/>
</dbReference>
<evidence type="ECO:0000256" key="3">
    <source>
        <dbReference type="ARBA" id="ARBA00011881"/>
    </source>
</evidence>
<dbReference type="Proteomes" id="UP001328107">
    <property type="component" value="Unassembled WGS sequence"/>
</dbReference>
<evidence type="ECO:0000256" key="2">
    <source>
        <dbReference type="ARBA" id="ARBA00004173"/>
    </source>
</evidence>
<sequence>DMHTRKAILLSCGSFNPPTIAHLRMMELARDHLQSLPSPYTVIEGIFSPVSGSYVHKPLASDHHRLTMLEKAVECSEWLRADDWEQRRGKWSRSREVLHHHRQTARHRFKDSNIDCFMVCGGDLVDSFTRILPDGSSLWAIEDLKTIVEDFGIIVVKRPGSEPSKTLKKIGLSSYKCHSIEENTCPNELSSTLLRAAIAQNKSIKYCTPDGVIDYIHQSGLYKAVNGHKANEENSVINNPRI</sequence>
<feature type="non-terminal residue" evidence="14">
    <location>
        <position position="1"/>
    </location>
</feature>
<dbReference type="GO" id="GO:0000309">
    <property type="term" value="F:nicotinamide-nucleotide adenylyltransferase activity"/>
    <property type="evidence" value="ECO:0007669"/>
    <property type="project" value="UniProtKB-EC"/>
</dbReference>
<dbReference type="EC" id="2.7.7.1" evidence="12"/>
<dbReference type="SUPFAM" id="SSF52374">
    <property type="entry name" value="Nucleotidylyl transferase"/>
    <property type="match status" value="1"/>
</dbReference>
<comment type="function">
    <text evidence="11">Catalyzes the formation of NAD(+) from nicotinamide mononucleotide (NMN) and ATP. Can also use the deamidated form; nicotinic acid mononucleotide (NaMN) as substrate with the same efficiency. Can use triazofurin monophosphate (TrMP) as substrate. Can also use GTP and ITP as nucleotide donors. Also catalyzes the reverse reaction, i.e. the pyrophosphorolytic cleavage of NAD(+). For the pyrophosphorolytic activity, can use NAD(+), NADH, NaAD, nicotinic acid adenine dinucleotide phosphate (NHD), nicotinamide guanine dinucleotide (NGD) as substrates. Fails to cleave phosphorylated dinucleotides NADP(+), NADPH and NaADP(+). Protects against axonal degeneration following injury. May be involved in the maintenance of axonal integrity. Also functions as a stress-response chaperone protein that prevents toxic aggregation of proteins; this function may be independent of its NAD(+) synthesis activity.</text>
</comment>
<accession>A0AAN5IDZ9</accession>
<keyword evidence="10" id="KW-0496">Mitochondrion</keyword>
<gene>
    <name evidence="14" type="ORF">PMAYCL1PPCAC_31229</name>
</gene>
<name>A0AAN5IDZ9_9BILA</name>
<dbReference type="Gene3D" id="3.40.50.620">
    <property type="entry name" value="HUPs"/>
    <property type="match status" value="1"/>
</dbReference>
<dbReference type="InterPro" id="IPR004821">
    <property type="entry name" value="Cyt_trans-like"/>
</dbReference>
<dbReference type="EC" id="2.7.7.18" evidence="12"/>
<keyword evidence="5 12" id="KW-0808">Transferase</keyword>
<dbReference type="PANTHER" id="PTHR12039">
    <property type="entry name" value="NICOTINAMIDE MONONUCLEOTIDE ADENYLYLTRANSFERASE"/>
    <property type="match status" value="1"/>
</dbReference>
<dbReference type="GO" id="GO:0009435">
    <property type="term" value="P:NAD+ biosynthetic process"/>
    <property type="evidence" value="ECO:0007669"/>
    <property type="project" value="InterPro"/>
</dbReference>
<dbReference type="EMBL" id="BTRK01000006">
    <property type="protein sequence ID" value="GMR61034.1"/>
    <property type="molecule type" value="Genomic_DNA"/>
</dbReference>
<dbReference type="NCBIfam" id="TIGR00482">
    <property type="entry name" value="nicotinate (nicotinamide) nucleotide adenylyltransferase"/>
    <property type="match status" value="1"/>
</dbReference>
<comment type="pathway">
    <text evidence="12">Cofactor biosynthesis; NAD(+) biosynthesis; NAD(+) from nicotinamide D-ribonucleotide: step 1/1.</text>
</comment>
<comment type="subunit">
    <text evidence="3">Homotetramer.</text>
</comment>
<dbReference type="FunFam" id="3.40.50.620:FF:000221">
    <property type="entry name" value="Nicotinamide/nicotinic acid mononucleotide adenylyltransferase 3"/>
    <property type="match status" value="1"/>
</dbReference>
<keyword evidence="8 12" id="KW-0067">ATP-binding</keyword>
<evidence type="ECO:0000256" key="5">
    <source>
        <dbReference type="ARBA" id="ARBA00022679"/>
    </source>
</evidence>
<dbReference type="InterPro" id="IPR014729">
    <property type="entry name" value="Rossmann-like_a/b/a_fold"/>
</dbReference>
<evidence type="ECO:0000259" key="13">
    <source>
        <dbReference type="Pfam" id="PF01467"/>
    </source>
</evidence>
<keyword evidence="15" id="KW-1185">Reference proteome</keyword>
<keyword evidence="4 12" id="KW-0662">Pyridine nucleotide biosynthesis</keyword>
<dbReference type="AlphaFoldDB" id="A0AAN5IDZ9"/>
<evidence type="ECO:0000256" key="9">
    <source>
        <dbReference type="ARBA" id="ARBA00023027"/>
    </source>
</evidence>
<comment type="similarity">
    <text evidence="12">Belongs to the eukaryotic NMN adenylyltransferase family.</text>
</comment>
<evidence type="ECO:0000256" key="7">
    <source>
        <dbReference type="ARBA" id="ARBA00022741"/>
    </source>
</evidence>
<comment type="catalytic activity">
    <reaction evidence="12">
        <text>beta-nicotinamide D-ribonucleotide + ATP + H(+) = diphosphate + NAD(+)</text>
        <dbReference type="Rhea" id="RHEA:21360"/>
        <dbReference type="ChEBI" id="CHEBI:14649"/>
        <dbReference type="ChEBI" id="CHEBI:15378"/>
        <dbReference type="ChEBI" id="CHEBI:30616"/>
        <dbReference type="ChEBI" id="CHEBI:33019"/>
        <dbReference type="ChEBI" id="CHEBI:57540"/>
        <dbReference type="EC" id="2.7.7.1"/>
    </reaction>
</comment>
<evidence type="ECO:0000313" key="15">
    <source>
        <dbReference type="Proteomes" id="UP001328107"/>
    </source>
</evidence>
<evidence type="ECO:0000256" key="4">
    <source>
        <dbReference type="ARBA" id="ARBA00022642"/>
    </source>
</evidence>
<keyword evidence="9 12" id="KW-0520">NAD</keyword>
<evidence type="ECO:0000313" key="14">
    <source>
        <dbReference type="EMBL" id="GMR61034.1"/>
    </source>
</evidence>
<feature type="domain" description="Cytidyltransferase-like" evidence="13">
    <location>
        <begin position="12"/>
        <end position="196"/>
    </location>
</feature>
<evidence type="ECO:0000256" key="1">
    <source>
        <dbReference type="ARBA" id="ARBA00001946"/>
    </source>
</evidence>
<evidence type="ECO:0000256" key="6">
    <source>
        <dbReference type="ARBA" id="ARBA00022695"/>
    </source>
</evidence>
<comment type="catalytic activity">
    <reaction evidence="12">
        <text>nicotinate beta-D-ribonucleotide + ATP + H(+) = deamido-NAD(+) + diphosphate</text>
        <dbReference type="Rhea" id="RHEA:22860"/>
        <dbReference type="ChEBI" id="CHEBI:15378"/>
        <dbReference type="ChEBI" id="CHEBI:30616"/>
        <dbReference type="ChEBI" id="CHEBI:33019"/>
        <dbReference type="ChEBI" id="CHEBI:57502"/>
        <dbReference type="ChEBI" id="CHEBI:58437"/>
        <dbReference type="EC" id="2.7.7.18"/>
    </reaction>
</comment>
<reference evidence="15" key="1">
    <citation type="submission" date="2022-10" db="EMBL/GenBank/DDBJ databases">
        <title>Genome assembly of Pristionchus species.</title>
        <authorList>
            <person name="Yoshida K."/>
            <person name="Sommer R.J."/>
        </authorList>
    </citation>
    <scope>NUCLEOTIDE SEQUENCE [LARGE SCALE GENOMIC DNA]</scope>
    <source>
        <strain evidence="15">RS5460</strain>
    </source>
</reference>
<keyword evidence="6 12" id="KW-0548">Nucleotidyltransferase</keyword>
<dbReference type="InterPro" id="IPR051182">
    <property type="entry name" value="Euk_NMN_adenylyltrnsfrase"/>
</dbReference>
<evidence type="ECO:0000256" key="8">
    <source>
        <dbReference type="ARBA" id="ARBA00022840"/>
    </source>
</evidence>
<dbReference type="GO" id="GO:0005759">
    <property type="term" value="C:mitochondrial matrix"/>
    <property type="evidence" value="ECO:0007669"/>
    <property type="project" value="UniProtKB-ARBA"/>
</dbReference>
<dbReference type="InterPro" id="IPR005248">
    <property type="entry name" value="NadD/NMNAT"/>
</dbReference>
<dbReference type="PANTHER" id="PTHR12039:SF0">
    <property type="entry name" value="NICOTINAMIDE-NUCLEOTIDE ADENYLYLTRANSFERASE"/>
    <property type="match status" value="1"/>
</dbReference>
<evidence type="ECO:0000256" key="10">
    <source>
        <dbReference type="ARBA" id="ARBA00023128"/>
    </source>
</evidence>
<dbReference type="GO" id="GO:0004515">
    <property type="term" value="F:nicotinate-nucleotide adenylyltransferase activity"/>
    <property type="evidence" value="ECO:0007669"/>
    <property type="project" value="UniProtKB-EC"/>
</dbReference>
<dbReference type="Pfam" id="PF01467">
    <property type="entry name" value="CTP_transf_like"/>
    <property type="match status" value="1"/>
</dbReference>
<organism evidence="14 15">
    <name type="scientific">Pristionchus mayeri</name>
    <dbReference type="NCBI Taxonomy" id="1317129"/>
    <lineage>
        <taxon>Eukaryota</taxon>
        <taxon>Metazoa</taxon>
        <taxon>Ecdysozoa</taxon>
        <taxon>Nematoda</taxon>
        <taxon>Chromadorea</taxon>
        <taxon>Rhabditida</taxon>
        <taxon>Rhabditina</taxon>
        <taxon>Diplogasteromorpha</taxon>
        <taxon>Diplogasteroidea</taxon>
        <taxon>Neodiplogasteridae</taxon>
        <taxon>Pristionchus</taxon>
    </lineage>
</organism>
<comment type="subcellular location">
    <subcellularLocation>
        <location evidence="2">Mitochondrion</location>
    </subcellularLocation>
</comment>
<protein>
    <recommendedName>
        <fullName evidence="12">Nicotinamide-nucleotide adenylyltransferase</fullName>
        <ecNumber evidence="12">2.7.7.1</ecNumber>
        <ecNumber evidence="12">2.7.7.18</ecNumber>
    </recommendedName>
</protein>
<keyword evidence="7 12" id="KW-0547">Nucleotide-binding</keyword>
<comment type="cofactor">
    <cofactor evidence="1">
        <name>Mg(2+)</name>
        <dbReference type="ChEBI" id="CHEBI:18420"/>
    </cofactor>
</comment>
<evidence type="ECO:0000256" key="12">
    <source>
        <dbReference type="RuleBase" id="RU362021"/>
    </source>
</evidence>
<evidence type="ECO:0000256" key="11">
    <source>
        <dbReference type="ARBA" id="ARBA00093425"/>
    </source>
</evidence>